<keyword evidence="3" id="KW-1185">Reference proteome</keyword>
<feature type="compositionally biased region" description="Basic and acidic residues" evidence="1">
    <location>
        <begin position="28"/>
        <end position="40"/>
    </location>
</feature>
<evidence type="ECO:0000313" key="2">
    <source>
        <dbReference type="EMBL" id="CAI8053106.1"/>
    </source>
</evidence>
<dbReference type="AlphaFoldDB" id="A0AA35TU41"/>
<accession>A0AA35TU41</accession>
<comment type="caution">
    <text evidence="2">The sequence shown here is derived from an EMBL/GenBank/DDBJ whole genome shotgun (WGS) entry which is preliminary data.</text>
</comment>
<organism evidence="2 3">
    <name type="scientific">Geodia barretti</name>
    <name type="common">Barrett's horny sponge</name>
    <dbReference type="NCBI Taxonomy" id="519541"/>
    <lineage>
        <taxon>Eukaryota</taxon>
        <taxon>Metazoa</taxon>
        <taxon>Porifera</taxon>
        <taxon>Demospongiae</taxon>
        <taxon>Heteroscleromorpha</taxon>
        <taxon>Tetractinellida</taxon>
        <taxon>Astrophorina</taxon>
        <taxon>Geodiidae</taxon>
        <taxon>Geodia</taxon>
    </lineage>
</organism>
<evidence type="ECO:0000256" key="1">
    <source>
        <dbReference type="SAM" id="MobiDB-lite"/>
    </source>
</evidence>
<gene>
    <name evidence="2" type="ORF">GBAR_LOCUS29046</name>
</gene>
<dbReference type="Proteomes" id="UP001174909">
    <property type="component" value="Unassembled WGS sequence"/>
</dbReference>
<dbReference type="EMBL" id="CASHTH010004072">
    <property type="protein sequence ID" value="CAI8053106.1"/>
    <property type="molecule type" value="Genomic_DNA"/>
</dbReference>
<name>A0AA35TU41_GEOBA</name>
<reference evidence="2" key="1">
    <citation type="submission" date="2023-03" db="EMBL/GenBank/DDBJ databases">
        <authorList>
            <person name="Steffen K."/>
            <person name="Cardenas P."/>
        </authorList>
    </citation>
    <scope>NUCLEOTIDE SEQUENCE</scope>
</reference>
<evidence type="ECO:0000313" key="3">
    <source>
        <dbReference type="Proteomes" id="UP001174909"/>
    </source>
</evidence>
<protein>
    <submittedName>
        <fullName evidence="2">Uncharacterized protein</fullName>
    </submittedName>
</protein>
<feature type="region of interest" description="Disordered" evidence="1">
    <location>
        <begin position="1"/>
        <end position="40"/>
    </location>
</feature>
<sequence length="40" mass="4578">MLYIHHSDSQMQHGSMEKHPSPGKHKRQCEVHTGSEHPST</sequence>
<proteinExistence type="predicted"/>